<evidence type="ECO:0000313" key="3">
    <source>
        <dbReference type="EMBL" id="GKH00330.1"/>
    </source>
</evidence>
<evidence type="ECO:0000313" key="4">
    <source>
        <dbReference type="Proteomes" id="UP001055091"/>
    </source>
</evidence>
<evidence type="ECO:0000256" key="1">
    <source>
        <dbReference type="SAM" id="MobiDB-lite"/>
    </source>
</evidence>
<reference evidence="3" key="1">
    <citation type="submission" date="2022-01" db="EMBL/GenBank/DDBJ databases">
        <title>Novel bile acid biosynthetic pathways are enriched in the microbiome of centenarians.</title>
        <authorList>
            <person name="Sato Y."/>
            <person name="Atarashi K."/>
            <person name="Plichta R.D."/>
            <person name="Arai Y."/>
            <person name="Sasajima S."/>
            <person name="Kearney M.S."/>
            <person name="Suda W."/>
            <person name="Takeshita K."/>
            <person name="Sasaki T."/>
            <person name="Okamoto S."/>
            <person name="Skelly N.A."/>
            <person name="Okamura Y."/>
            <person name="Vlamakis H."/>
            <person name="Li Y."/>
            <person name="Tanoue T."/>
            <person name="Takei H."/>
            <person name="Nittono H."/>
            <person name="Narushima S."/>
            <person name="Irie J."/>
            <person name="Itoh H."/>
            <person name="Moriya K."/>
            <person name="Sugiura Y."/>
            <person name="Suematsu M."/>
            <person name="Moritoki N."/>
            <person name="Shibata S."/>
            <person name="Littman R.D."/>
            <person name="Fischbach A.M."/>
            <person name="Uwamino Y."/>
            <person name="Inoue T."/>
            <person name="Honda A."/>
            <person name="Hattori M."/>
            <person name="Murai T."/>
            <person name="Xavier J.R."/>
            <person name="Hirose N."/>
            <person name="Honda K."/>
        </authorList>
    </citation>
    <scope>NUCLEOTIDE SEQUENCE</scope>
    <source>
        <strain evidence="3">CE91-St55</strain>
    </source>
</reference>
<gene>
    <name evidence="3" type="ORF">CE91St55_23110</name>
</gene>
<feature type="region of interest" description="Disordered" evidence="1">
    <location>
        <begin position="247"/>
        <end position="284"/>
    </location>
</feature>
<dbReference type="RefSeq" id="WP_244052630.1">
    <property type="nucleotide sequence ID" value="NZ_BQNJ01000001.1"/>
</dbReference>
<proteinExistence type="predicted"/>
<organism evidence="3 4">
    <name type="scientific">Hungatella hathewayi</name>
    <dbReference type="NCBI Taxonomy" id="154046"/>
    <lineage>
        <taxon>Bacteria</taxon>
        <taxon>Bacillati</taxon>
        <taxon>Bacillota</taxon>
        <taxon>Clostridia</taxon>
        <taxon>Lachnospirales</taxon>
        <taxon>Lachnospiraceae</taxon>
        <taxon>Hungatella</taxon>
    </lineage>
</organism>
<feature type="compositionally biased region" description="Low complexity" evidence="1">
    <location>
        <begin position="256"/>
        <end position="273"/>
    </location>
</feature>
<sequence>MKLNNRFIFGILSLVLAAVIAFVALPTIARQTNGKTEIVRITQPVLKGEQVTKENAEVVEVGGYNLPTNVAHSLEDVEGLYVTADLATGDYILTSKVSSVPVSSDAALNDIPSGKVAISLTVKTLASGLSDKLQPNDIVRIYHFLETAEEVPELRFVKVLSVTDSDGINVDNTKEPTEDEEPQQSATITVLASPEQARIITELENDGVAHVALISRNNDQLAEELLAEQDKTLQEIYFPETLVTLVEENADAQSSEPAAEGGAENTEGNEPETVSPESGQEDSK</sequence>
<dbReference type="EMBL" id="BQNJ01000001">
    <property type="protein sequence ID" value="GKH00330.1"/>
    <property type="molecule type" value="Genomic_DNA"/>
</dbReference>
<evidence type="ECO:0000259" key="2">
    <source>
        <dbReference type="Pfam" id="PF16976"/>
    </source>
</evidence>
<dbReference type="Pfam" id="PF16976">
    <property type="entry name" value="RcpC"/>
    <property type="match status" value="1"/>
</dbReference>
<comment type="caution">
    <text evidence="3">The sequence shown here is derived from an EMBL/GenBank/DDBJ whole genome shotgun (WGS) entry which is preliminary data.</text>
</comment>
<protein>
    <submittedName>
        <fullName evidence="3">Pilus assembly protein CpaB</fullName>
    </submittedName>
</protein>
<dbReference type="AlphaFoldDB" id="A0AA37JKT9"/>
<accession>A0AA37JKT9</accession>
<name>A0AA37JKT9_9FIRM</name>
<dbReference type="Proteomes" id="UP001055091">
    <property type="component" value="Unassembled WGS sequence"/>
</dbReference>
<dbReference type="InterPro" id="IPR031571">
    <property type="entry name" value="RcpC_dom"/>
</dbReference>
<feature type="domain" description="Flp pilus assembly protein RcpC/CpaB" evidence="2">
    <location>
        <begin position="111"/>
        <end position="213"/>
    </location>
</feature>